<dbReference type="AlphaFoldDB" id="A0A3P9M0E1"/>
<feature type="region of interest" description="Disordered" evidence="1">
    <location>
        <begin position="897"/>
        <end position="946"/>
    </location>
</feature>
<dbReference type="InterPro" id="IPR001214">
    <property type="entry name" value="SET_dom"/>
</dbReference>
<dbReference type="PANTHER" id="PTHR33480:SF5">
    <property type="entry name" value="SI:DKEY-51D8.9"/>
    <property type="match status" value="1"/>
</dbReference>
<feature type="compositionally biased region" description="Low complexity" evidence="1">
    <location>
        <begin position="272"/>
        <end position="283"/>
    </location>
</feature>
<reference evidence="3" key="4">
    <citation type="submission" date="2025-09" db="UniProtKB">
        <authorList>
            <consortium name="Ensembl"/>
        </authorList>
    </citation>
    <scope>IDENTIFICATION</scope>
    <source>
        <strain evidence="3">HNI</strain>
    </source>
</reference>
<feature type="compositionally biased region" description="Low complexity" evidence="1">
    <location>
        <begin position="930"/>
        <end position="942"/>
    </location>
</feature>
<reference key="1">
    <citation type="journal article" date="2007" name="Nature">
        <title>The medaka draft genome and insights into vertebrate genome evolution.</title>
        <authorList>
            <person name="Kasahara M."/>
            <person name="Naruse K."/>
            <person name="Sasaki S."/>
            <person name="Nakatani Y."/>
            <person name="Qu W."/>
            <person name="Ahsan B."/>
            <person name="Yamada T."/>
            <person name="Nagayasu Y."/>
            <person name="Doi K."/>
            <person name="Kasai Y."/>
            <person name="Jindo T."/>
            <person name="Kobayashi D."/>
            <person name="Shimada A."/>
            <person name="Toyoda A."/>
            <person name="Kuroki Y."/>
            <person name="Fujiyama A."/>
            <person name="Sasaki T."/>
            <person name="Shimizu A."/>
            <person name="Asakawa S."/>
            <person name="Shimizu N."/>
            <person name="Hashimoto S."/>
            <person name="Yang J."/>
            <person name="Lee Y."/>
            <person name="Matsushima K."/>
            <person name="Sugano S."/>
            <person name="Sakaizumi M."/>
            <person name="Narita T."/>
            <person name="Ohishi K."/>
            <person name="Haga S."/>
            <person name="Ohta F."/>
            <person name="Nomoto H."/>
            <person name="Nogata K."/>
            <person name="Morishita T."/>
            <person name="Endo T."/>
            <person name="Shin-I T."/>
            <person name="Takeda H."/>
            <person name="Morishita S."/>
            <person name="Kohara Y."/>
        </authorList>
    </citation>
    <scope>NUCLEOTIDE SEQUENCE [LARGE SCALE GENOMIC DNA]</scope>
    <source>
        <strain>Hd-rR</strain>
    </source>
</reference>
<dbReference type="SMART" id="SM00317">
    <property type="entry name" value="SET"/>
    <property type="match status" value="1"/>
</dbReference>
<dbReference type="Ensembl" id="ENSORLT00020001714.1">
    <property type="protein sequence ID" value="ENSORLP00020026512.1"/>
    <property type="gene ID" value="ENSORLG00020009029.1"/>
</dbReference>
<protein>
    <recommendedName>
        <fullName evidence="2">SET domain-containing protein</fullName>
    </recommendedName>
</protein>
<proteinExistence type="predicted"/>
<feature type="compositionally biased region" description="Basic residues" evidence="1">
    <location>
        <begin position="306"/>
        <end position="318"/>
    </location>
</feature>
<evidence type="ECO:0000313" key="4">
    <source>
        <dbReference type="Proteomes" id="UP000265180"/>
    </source>
</evidence>
<feature type="compositionally biased region" description="Low complexity" evidence="1">
    <location>
        <begin position="159"/>
        <end position="171"/>
    </location>
</feature>
<dbReference type="SUPFAM" id="SSF82199">
    <property type="entry name" value="SET domain"/>
    <property type="match status" value="1"/>
</dbReference>
<reference evidence="3" key="3">
    <citation type="submission" date="2025-08" db="UniProtKB">
        <authorList>
            <consortium name="Ensembl"/>
        </authorList>
    </citation>
    <scope>IDENTIFICATION</scope>
    <source>
        <strain evidence="3">HNI</strain>
    </source>
</reference>
<organism evidence="3 4">
    <name type="scientific">Oryzias latipes</name>
    <name type="common">Japanese rice fish</name>
    <name type="synonym">Japanese killifish</name>
    <dbReference type="NCBI Taxonomy" id="8090"/>
    <lineage>
        <taxon>Eukaryota</taxon>
        <taxon>Metazoa</taxon>
        <taxon>Chordata</taxon>
        <taxon>Craniata</taxon>
        <taxon>Vertebrata</taxon>
        <taxon>Euteleostomi</taxon>
        <taxon>Actinopterygii</taxon>
        <taxon>Neopterygii</taxon>
        <taxon>Teleostei</taxon>
        <taxon>Neoteleostei</taxon>
        <taxon>Acanthomorphata</taxon>
        <taxon>Ovalentaria</taxon>
        <taxon>Atherinomorphae</taxon>
        <taxon>Beloniformes</taxon>
        <taxon>Adrianichthyidae</taxon>
        <taxon>Oryziinae</taxon>
        <taxon>Oryzias</taxon>
    </lineage>
</organism>
<feature type="domain" description="SET" evidence="2">
    <location>
        <begin position="14"/>
        <end position="144"/>
    </location>
</feature>
<sequence length="1050" mass="119826">MSKRKKRIYPEDEAQLYIRSATDKPGLMERFIDSYKGRGVFACQPIEPGTFVLEYRGELLSMKECQSRSYSEQESTFLFEFEWQNHQWCIDASKEDGSLGRLVNDNHKSPNCTMKKIVVNGKPHLCLFSVKKIEVGTEIDYNYGKSKWPWRKKVTTFQTSSGATSTGTPPTEQSEDDGPSQVDPRMQVHCVPVHPFSPSTPNDKIVDFGEEDEYVPKLKRTKSILMDRLPDFSDALFDSSDDEEGLSKSKSEMVSQRPSRSQSCPLEHSLTSSDEMSGSSGDEYVPNPKEDYTDSDVSTETLLGSQKKRKCTRRKRKSSSQDLCNDSVSPSIDTSQDFTQRLDANKDESVSLEENPSVFVYPVSKKEDGSRCYNKKHQCLYCDKVIQKMSRHLKRKHMDKVDVAKAFSLPKNSKERRAQLDYIRNKGNFKHNNEVLENHEGKLIPSKQPNKKTDGQIFTHCVYCFGLFKKKLMWRHFQACKLKPQIKPSKQGKSRVQALCAFAEPAPSGLSDPYWKFLSYMNQDKIAVSIKQDLCILEYGYRLFTKNEKTISQHQYIRQKLRELGRLLLEAKKDAPVKTIKDLIKPEKYNFIVGVVKRLSGFSEETGRFQRPSLARKVGHSLHSLAMFIKSEGLKNQDKTVVQKADEFAQLYQESWKFDVASQALTQLDQTKWQSPQVLPFTEDVQVLHRRAGEVSRMPLSFYLSKDTSETHEDVNMALTALEQKLCKHFVRITIVGKRGRHVPVLLTPLMKQSLDALIENREGCGVLNDNGYLFALPYSVHYLRGSDSIRQFVSECDGIKNPKALTSTKLRKHIATLSTVLNLKNTELDQLADFLGHNIQVHRKHYRLPEGTLQLAKISKVLLAMEQGRLGDYKGKSLDEINVDVNETVDADGYAQEDMEESDEADGCSQEDVEDGDVAEVQPEVVTTSQQEYSQQSSQKRTTQKRDVAIVDTLELEEVSTTSQKSDLPSKKVTQKRGRKDAVKKAWTPEECGAVQKHLKRFIIMNQVPGKAECERCIEAEPEALKNRDWKAVKFFVKNRITALNRKMQ</sequence>
<reference evidence="3 4" key="2">
    <citation type="submission" date="2017-04" db="EMBL/GenBank/DDBJ databases">
        <title>CpG methylation of centromeres and impact of large insertions on vertebrate speciation.</title>
        <authorList>
            <person name="Ichikawa K."/>
            <person name="Yoshimura J."/>
            <person name="Morishita S."/>
        </authorList>
    </citation>
    <scope>NUCLEOTIDE SEQUENCE</scope>
    <source>
        <strain evidence="3 4">HNI</strain>
    </source>
</reference>
<dbReference type="PANTHER" id="PTHR33480">
    <property type="entry name" value="SET DOMAIN-CONTAINING PROTEIN-RELATED"/>
    <property type="match status" value="1"/>
</dbReference>
<dbReference type="Pfam" id="PF00856">
    <property type="entry name" value="SET"/>
    <property type="match status" value="1"/>
</dbReference>
<dbReference type="InterPro" id="IPR046341">
    <property type="entry name" value="SET_dom_sf"/>
</dbReference>
<dbReference type="Proteomes" id="UP000265180">
    <property type="component" value="Chromosome 12"/>
</dbReference>
<feature type="region of interest" description="Disordered" evidence="1">
    <location>
        <begin position="159"/>
        <end position="185"/>
    </location>
</feature>
<evidence type="ECO:0000256" key="1">
    <source>
        <dbReference type="SAM" id="MobiDB-lite"/>
    </source>
</evidence>
<accession>A0A3P9M0E1</accession>
<feature type="compositionally biased region" description="Polar residues" evidence="1">
    <location>
        <begin position="252"/>
        <end position="264"/>
    </location>
</feature>
<name>A0A3P9M0E1_ORYLA</name>
<feature type="compositionally biased region" description="Acidic residues" evidence="1">
    <location>
        <begin position="897"/>
        <end position="919"/>
    </location>
</feature>
<feature type="compositionally biased region" description="Polar residues" evidence="1">
    <location>
        <begin position="295"/>
        <end position="304"/>
    </location>
</feature>
<feature type="region of interest" description="Disordered" evidence="1">
    <location>
        <begin position="239"/>
        <end position="337"/>
    </location>
</feature>
<dbReference type="Gene3D" id="2.170.270.10">
    <property type="entry name" value="SET domain"/>
    <property type="match status" value="1"/>
</dbReference>
<evidence type="ECO:0000259" key="2">
    <source>
        <dbReference type="PROSITE" id="PS50280"/>
    </source>
</evidence>
<dbReference type="PROSITE" id="PS50280">
    <property type="entry name" value="SET"/>
    <property type="match status" value="1"/>
</dbReference>
<evidence type="ECO:0000313" key="3">
    <source>
        <dbReference type="Ensembl" id="ENSORLP00020026512.1"/>
    </source>
</evidence>
<feature type="compositionally biased region" description="Polar residues" evidence="1">
    <location>
        <begin position="321"/>
        <end position="337"/>
    </location>
</feature>